<evidence type="ECO:0000313" key="6">
    <source>
        <dbReference type="Proteomes" id="UP001500618"/>
    </source>
</evidence>
<evidence type="ECO:0000256" key="3">
    <source>
        <dbReference type="ARBA" id="ARBA00023163"/>
    </source>
</evidence>
<evidence type="ECO:0000259" key="4">
    <source>
        <dbReference type="PROSITE" id="PS50956"/>
    </source>
</evidence>
<dbReference type="SMART" id="SM00344">
    <property type="entry name" value="HTH_ASNC"/>
    <property type="match status" value="1"/>
</dbReference>
<proteinExistence type="predicted"/>
<evidence type="ECO:0000256" key="2">
    <source>
        <dbReference type="ARBA" id="ARBA00023125"/>
    </source>
</evidence>
<keyword evidence="2" id="KW-0238">DNA-binding</keyword>
<dbReference type="InterPro" id="IPR019887">
    <property type="entry name" value="Tscrpt_reg_AsnC/Lrp_C"/>
</dbReference>
<dbReference type="Pfam" id="PF13412">
    <property type="entry name" value="HTH_24"/>
    <property type="match status" value="1"/>
</dbReference>
<evidence type="ECO:0000256" key="1">
    <source>
        <dbReference type="ARBA" id="ARBA00023015"/>
    </source>
</evidence>
<keyword evidence="1" id="KW-0805">Transcription regulation</keyword>
<keyword evidence="3" id="KW-0804">Transcription</keyword>
<dbReference type="Gene3D" id="1.10.10.10">
    <property type="entry name" value="Winged helix-like DNA-binding domain superfamily/Winged helix DNA-binding domain"/>
    <property type="match status" value="1"/>
</dbReference>
<dbReference type="PANTHER" id="PTHR30154">
    <property type="entry name" value="LEUCINE-RESPONSIVE REGULATORY PROTEIN"/>
    <property type="match status" value="1"/>
</dbReference>
<dbReference type="PRINTS" id="PR00033">
    <property type="entry name" value="HTHASNC"/>
</dbReference>
<gene>
    <name evidence="5" type="ORF">GCM10009765_72400</name>
</gene>
<dbReference type="CDD" id="cd00090">
    <property type="entry name" value="HTH_ARSR"/>
    <property type="match status" value="1"/>
</dbReference>
<dbReference type="RefSeq" id="WP_344314629.1">
    <property type="nucleotide sequence ID" value="NZ_BAAANY010000038.1"/>
</dbReference>
<dbReference type="Proteomes" id="UP001500618">
    <property type="component" value="Unassembled WGS sequence"/>
</dbReference>
<comment type="caution">
    <text evidence="5">The sequence shown here is derived from an EMBL/GenBank/DDBJ whole genome shotgun (WGS) entry which is preliminary data.</text>
</comment>
<keyword evidence="6" id="KW-1185">Reference proteome</keyword>
<sequence length="160" mass="17196">MPNNLQPAALDPVDRLILAKLDEDARIPNNALAEAVGIAPSTCHARVRALRANGVIRGFHADLDLGAIGLAVQAMISVRLHAHTRGQMDAFLAKAPLMPGVIAVYFMSGTDDYVIHVALPSADVLRDFVLDLSSEPAVQHTNTSLIFESRRGKAIPTQRT</sequence>
<dbReference type="InterPro" id="IPR019888">
    <property type="entry name" value="Tscrpt_reg_AsnC-like"/>
</dbReference>
<dbReference type="InterPro" id="IPR036390">
    <property type="entry name" value="WH_DNA-bd_sf"/>
</dbReference>
<dbReference type="PANTHER" id="PTHR30154:SF54">
    <property type="entry name" value="POSSIBLE TRANSCRIPTIONAL REGULATORY PROTEIN (PROBABLY LRP_ASNC-FAMILY)"/>
    <property type="match status" value="1"/>
</dbReference>
<dbReference type="Pfam" id="PF01037">
    <property type="entry name" value="AsnC_trans_reg"/>
    <property type="match status" value="1"/>
</dbReference>
<name>A0ABN2IVT9_9ACTN</name>
<dbReference type="EMBL" id="BAAANY010000038">
    <property type="protein sequence ID" value="GAA1712846.1"/>
    <property type="molecule type" value="Genomic_DNA"/>
</dbReference>
<dbReference type="InterPro" id="IPR011991">
    <property type="entry name" value="ArsR-like_HTH"/>
</dbReference>
<reference evidence="5 6" key="1">
    <citation type="journal article" date="2019" name="Int. J. Syst. Evol. Microbiol.">
        <title>The Global Catalogue of Microorganisms (GCM) 10K type strain sequencing project: providing services to taxonomists for standard genome sequencing and annotation.</title>
        <authorList>
            <consortium name="The Broad Institute Genomics Platform"/>
            <consortium name="The Broad Institute Genome Sequencing Center for Infectious Disease"/>
            <person name="Wu L."/>
            <person name="Ma J."/>
        </authorList>
    </citation>
    <scope>NUCLEOTIDE SEQUENCE [LARGE SCALE GENOMIC DNA]</scope>
    <source>
        <strain evidence="5 6">JCM 14718</strain>
    </source>
</reference>
<dbReference type="InterPro" id="IPR036388">
    <property type="entry name" value="WH-like_DNA-bd_sf"/>
</dbReference>
<dbReference type="Gene3D" id="3.30.70.920">
    <property type="match status" value="1"/>
</dbReference>
<dbReference type="SUPFAM" id="SSF46785">
    <property type="entry name" value="Winged helix' DNA-binding domain"/>
    <property type="match status" value="1"/>
</dbReference>
<dbReference type="PROSITE" id="PS50956">
    <property type="entry name" value="HTH_ASNC_2"/>
    <property type="match status" value="1"/>
</dbReference>
<dbReference type="InterPro" id="IPR000485">
    <property type="entry name" value="AsnC-type_HTH_dom"/>
</dbReference>
<organism evidence="5 6">
    <name type="scientific">Fodinicola feengrottensis</name>
    <dbReference type="NCBI Taxonomy" id="435914"/>
    <lineage>
        <taxon>Bacteria</taxon>
        <taxon>Bacillati</taxon>
        <taxon>Actinomycetota</taxon>
        <taxon>Actinomycetes</taxon>
        <taxon>Mycobacteriales</taxon>
        <taxon>Fodinicola</taxon>
    </lineage>
</organism>
<protein>
    <submittedName>
        <fullName evidence="5">Lrp/AsnC family transcriptional regulator</fullName>
    </submittedName>
</protein>
<dbReference type="InterPro" id="IPR011008">
    <property type="entry name" value="Dimeric_a/b-barrel"/>
</dbReference>
<accession>A0ABN2IVT9</accession>
<evidence type="ECO:0000313" key="5">
    <source>
        <dbReference type="EMBL" id="GAA1712846.1"/>
    </source>
</evidence>
<dbReference type="SUPFAM" id="SSF54909">
    <property type="entry name" value="Dimeric alpha+beta barrel"/>
    <property type="match status" value="1"/>
</dbReference>
<feature type="domain" description="HTH asnC-type" evidence="4">
    <location>
        <begin position="10"/>
        <end position="71"/>
    </location>
</feature>